<dbReference type="AlphaFoldDB" id="A0A939K2G8"/>
<evidence type="ECO:0000313" key="2">
    <source>
        <dbReference type="Proteomes" id="UP000664795"/>
    </source>
</evidence>
<gene>
    <name evidence="1" type="ORF">J2I48_26315</name>
</gene>
<accession>A0A939K2G8</accession>
<evidence type="ECO:0000313" key="1">
    <source>
        <dbReference type="EMBL" id="MBO0934553.1"/>
    </source>
</evidence>
<keyword evidence="2" id="KW-1185">Reference proteome</keyword>
<sequence length="46" mass="5401">MKTLLISLVAAFWALLLYNSFSFDQFDFTTPRGDISWDDITDELWP</sequence>
<dbReference type="EMBL" id="JAFMYU010000033">
    <property type="protein sequence ID" value="MBO0934553.1"/>
    <property type="molecule type" value="Genomic_DNA"/>
</dbReference>
<comment type="caution">
    <text evidence="1">The sequence shown here is derived from an EMBL/GenBank/DDBJ whole genome shotgun (WGS) entry which is preliminary data.</text>
</comment>
<organism evidence="1 2">
    <name type="scientific">Fibrella aquatilis</name>
    <dbReference type="NCBI Taxonomy" id="2817059"/>
    <lineage>
        <taxon>Bacteria</taxon>
        <taxon>Pseudomonadati</taxon>
        <taxon>Bacteroidota</taxon>
        <taxon>Cytophagia</taxon>
        <taxon>Cytophagales</taxon>
        <taxon>Spirosomataceae</taxon>
        <taxon>Fibrella</taxon>
    </lineage>
</organism>
<dbReference type="Proteomes" id="UP000664795">
    <property type="component" value="Unassembled WGS sequence"/>
</dbReference>
<reference evidence="1 2" key="1">
    <citation type="submission" date="2021-03" db="EMBL/GenBank/DDBJ databases">
        <title>Fibrella sp. HMF5036 genome sequencing and assembly.</title>
        <authorList>
            <person name="Kang H."/>
            <person name="Kim H."/>
            <person name="Bae S."/>
            <person name="Joh K."/>
        </authorList>
    </citation>
    <scope>NUCLEOTIDE SEQUENCE [LARGE SCALE GENOMIC DNA]</scope>
    <source>
        <strain evidence="1 2">HMF5036</strain>
    </source>
</reference>
<proteinExistence type="predicted"/>
<protein>
    <submittedName>
        <fullName evidence="1">Uncharacterized protein</fullName>
    </submittedName>
</protein>
<name>A0A939K2G8_9BACT</name>
<dbReference type="RefSeq" id="WP_207338519.1">
    <property type="nucleotide sequence ID" value="NZ_JAFMYU010000033.1"/>
</dbReference>